<dbReference type="OrthoDB" id="4269629at2"/>
<feature type="domain" description="Peptidase S9 prolyl oligopeptidase catalytic" evidence="9">
    <location>
        <begin position="437"/>
        <end position="646"/>
    </location>
</feature>
<evidence type="ECO:0000259" key="10">
    <source>
        <dbReference type="Pfam" id="PF02897"/>
    </source>
</evidence>
<keyword evidence="2" id="KW-0378">Hydrolase</keyword>
<evidence type="ECO:0000313" key="12">
    <source>
        <dbReference type="Proteomes" id="UP000029393"/>
    </source>
</evidence>
<comment type="similarity">
    <text evidence="1">Belongs to the peptidase S9A family.</text>
</comment>
<evidence type="ECO:0000313" key="11">
    <source>
        <dbReference type="EMBL" id="KFN43759.1"/>
    </source>
</evidence>
<reference evidence="11 12" key="1">
    <citation type="submission" date="2013-09" db="EMBL/GenBank/DDBJ databases">
        <title>Genome sequencing of Arenimonas metalli.</title>
        <authorList>
            <person name="Chen F."/>
            <person name="Wang G."/>
        </authorList>
    </citation>
    <scope>NUCLEOTIDE SEQUENCE [LARGE SCALE GENOMIC DNA]</scope>
    <source>
        <strain evidence="11 12">CF5-1</strain>
    </source>
</reference>
<dbReference type="Pfam" id="PF07676">
    <property type="entry name" value="PD40"/>
    <property type="match status" value="1"/>
</dbReference>
<dbReference type="EMBL" id="AVCK01000038">
    <property type="protein sequence ID" value="KFN43759.1"/>
    <property type="molecule type" value="Genomic_DNA"/>
</dbReference>
<dbReference type="eggNOG" id="COG0823">
    <property type="taxonomic scope" value="Bacteria"/>
</dbReference>
<feature type="domain" description="Peptidase S9A N-terminal" evidence="10">
    <location>
        <begin position="158"/>
        <end position="329"/>
    </location>
</feature>
<dbReference type="STRING" id="1384056.N787_13835"/>
<dbReference type="PROSITE" id="PS00708">
    <property type="entry name" value="PRO_ENDOPEP_SER"/>
    <property type="match status" value="1"/>
</dbReference>
<dbReference type="Pfam" id="PF02897">
    <property type="entry name" value="Peptidase_S9_N"/>
    <property type="match status" value="1"/>
</dbReference>
<dbReference type="Pfam" id="PF00326">
    <property type="entry name" value="Peptidase_S9"/>
    <property type="match status" value="1"/>
</dbReference>
<sequence>MSPARRTALPLAIALALSLGACQPATAPAEGEAAAPAAAAAEAIARPAKQYAIEDFVASTGVMGASFSADESRLLFSSNRRGVWNVYSMPVAGGEWTDVTSSDTDNSYAVSYFPADDRVLVTRDQGGNELDHLYAIEADGSERDLTPGENLKAAFLGFTADGSAFHVISNERDPRYFDVYRYDSASYERTRVYENTTGLEPAIVSGDGKWLALSQSNTTNDSDLFVVELATGQSTKVSEHEGQAAFSAQDFSPDGQWLYYTANDQGEFAQLRRVSLATWAHEPVQSADWDIVAAYFSKNGKYLAVATNVDGSTRVKLHDAATGAEQPLPALPAGEIRGLRIADSETKMAFYLNGDRQPNDLYVLEFGGEPKQLTTSLNPAIDPADLVDSSVVRFKSFDGMEIPNILWKPHQATADAPAPALVWVHGGPGGQTTRAHSAVIQYLANHGYVVLGINNRGSSGYGKTFFAADDGKHGREPLWDTVEAKKYLQSLDYVDDDRIGIIGGSYGGYMVLSALAFQPGEFKVGVNIFGVSNWIRTLESIPPYWESFREALYQEVGNPETQRDFLIETSPLFHADKINVPLMVLQGANDPRVIKPESDDIVAAVEKNGVPVEYVVFDDEGHGFSKKKNQIEGYGRILAFLDKYLRDGAATPPPAP</sequence>
<gene>
    <name evidence="11" type="ORF">N787_13835</name>
</gene>
<feature type="chain" id="PRO_5001869257" description="Acyl-peptide hydrolase" evidence="8">
    <location>
        <begin position="28"/>
        <end position="656"/>
    </location>
</feature>
<organism evidence="11 12">
    <name type="scientific">Arenimonas metalli CF5-1</name>
    <dbReference type="NCBI Taxonomy" id="1384056"/>
    <lineage>
        <taxon>Bacteria</taxon>
        <taxon>Pseudomonadati</taxon>
        <taxon>Pseudomonadota</taxon>
        <taxon>Gammaproteobacteria</taxon>
        <taxon>Lysobacterales</taxon>
        <taxon>Lysobacteraceae</taxon>
        <taxon>Arenimonas</taxon>
    </lineage>
</organism>
<evidence type="ECO:0000256" key="7">
    <source>
        <dbReference type="ARBA" id="ARBA00045885"/>
    </source>
</evidence>
<dbReference type="InterPro" id="IPR002471">
    <property type="entry name" value="Pept_S9_AS"/>
</dbReference>
<dbReference type="RefSeq" id="WP_034213899.1">
    <property type="nucleotide sequence ID" value="NZ_AVCK01000038.1"/>
</dbReference>
<dbReference type="Proteomes" id="UP000029393">
    <property type="component" value="Unassembled WGS sequence"/>
</dbReference>
<comment type="function">
    <text evidence="7">This enzyme catalyzes the hydrolysis of the N-terminal peptide bond of an N-acetylated peptide to generate an N-acetylated amino acid and a peptide with a free N-terminus. It preferentially cleaves off Ac-Ala, Ac-Met and Ac-Ser. Also, involved in the degradation of oxidized and glycated proteins.</text>
</comment>
<feature type="signal peptide" evidence="8">
    <location>
        <begin position="1"/>
        <end position="27"/>
    </location>
</feature>
<keyword evidence="3" id="KW-0645">Protease</keyword>
<accession>A0A091AYL7</accession>
<keyword evidence="12" id="KW-1185">Reference proteome</keyword>
<keyword evidence="8" id="KW-0732">Signal</keyword>
<dbReference type="InterPro" id="IPR029058">
    <property type="entry name" value="AB_hydrolase_fold"/>
</dbReference>
<dbReference type="Gene3D" id="2.120.10.30">
    <property type="entry name" value="TolB, C-terminal domain"/>
    <property type="match status" value="2"/>
</dbReference>
<evidence type="ECO:0000259" key="9">
    <source>
        <dbReference type="Pfam" id="PF00326"/>
    </source>
</evidence>
<protein>
    <recommendedName>
        <fullName evidence="6">Acyl-peptide hydrolase</fullName>
    </recommendedName>
    <alternativeName>
        <fullName evidence="5">Acylaminoacyl-peptidase</fullName>
    </alternativeName>
</protein>
<evidence type="ECO:0000256" key="8">
    <source>
        <dbReference type="SAM" id="SignalP"/>
    </source>
</evidence>
<dbReference type="GO" id="GO:0006508">
    <property type="term" value="P:proteolysis"/>
    <property type="evidence" value="ECO:0007669"/>
    <property type="project" value="InterPro"/>
</dbReference>
<dbReference type="PROSITE" id="PS51257">
    <property type="entry name" value="PROKAR_LIPOPROTEIN"/>
    <property type="match status" value="1"/>
</dbReference>
<evidence type="ECO:0000256" key="3">
    <source>
        <dbReference type="ARBA" id="ARBA00022825"/>
    </source>
</evidence>
<proteinExistence type="inferred from homology"/>
<keyword evidence="3" id="KW-0720">Serine protease</keyword>
<dbReference type="eggNOG" id="COG1506">
    <property type="taxonomic scope" value="Bacteria"/>
</dbReference>
<dbReference type="AlphaFoldDB" id="A0A091AYL7"/>
<evidence type="ECO:0000256" key="1">
    <source>
        <dbReference type="ARBA" id="ARBA00005228"/>
    </source>
</evidence>
<name>A0A091AYL7_9GAMM</name>
<evidence type="ECO:0000256" key="5">
    <source>
        <dbReference type="ARBA" id="ARBA00032284"/>
    </source>
</evidence>
<evidence type="ECO:0000256" key="4">
    <source>
        <dbReference type="ARBA" id="ARBA00022990"/>
    </source>
</evidence>
<dbReference type="InterPro" id="IPR001375">
    <property type="entry name" value="Peptidase_S9_cat"/>
</dbReference>
<dbReference type="SUPFAM" id="SSF53474">
    <property type="entry name" value="alpha/beta-Hydrolases"/>
    <property type="match status" value="1"/>
</dbReference>
<dbReference type="InterPro" id="IPR023302">
    <property type="entry name" value="Pept_S9A_N"/>
</dbReference>
<dbReference type="Gene3D" id="3.40.50.1820">
    <property type="entry name" value="alpha/beta hydrolase"/>
    <property type="match status" value="1"/>
</dbReference>
<evidence type="ECO:0000256" key="2">
    <source>
        <dbReference type="ARBA" id="ARBA00022801"/>
    </source>
</evidence>
<dbReference type="PANTHER" id="PTHR42776">
    <property type="entry name" value="SERINE PEPTIDASE S9 FAMILY MEMBER"/>
    <property type="match status" value="1"/>
</dbReference>
<dbReference type="InterPro" id="IPR011659">
    <property type="entry name" value="WD40"/>
</dbReference>
<dbReference type="InterPro" id="IPR011042">
    <property type="entry name" value="6-blade_b-propeller_TolB-like"/>
</dbReference>
<dbReference type="GO" id="GO:0004252">
    <property type="term" value="F:serine-type endopeptidase activity"/>
    <property type="evidence" value="ECO:0007669"/>
    <property type="project" value="InterPro"/>
</dbReference>
<comment type="caution">
    <text evidence="11">The sequence shown here is derived from an EMBL/GenBank/DDBJ whole genome shotgun (WGS) entry which is preliminary data.</text>
</comment>
<evidence type="ECO:0000256" key="6">
    <source>
        <dbReference type="ARBA" id="ARBA00032596"/>
    </source>
</evidence>
<dbReference type="SUPFAM" id="SSF82171">
    <property type="entry name" value="DPP6 N-terminal domain-like"/>
    <property type="match status" value="1"/>
</dbReference>
<keyword evidence="4" id="KW-0007">Acetylation</keyword>
<dbReference type="PATRIC" id="fig|1384056.3.peg.2110"/>
<dbReference type="PANTHER" id="PTHR42776:SF27">
    <property type="entry name" value="DIPEPTIDYL PEPTIDASE FAMILY MEMBER 6"/>
    <property type="match status" value="1"/>
</dbReference>